<dbReference type="EMBL" id="RBNJ01001199">
    <property type="protein sequence ID" value="RUS33443.1"/>
    <property type="molecule type" value="Genomic_DNA"/>
</dbReference>
<protein>
    <recommendedName>
        <fullName evidence="1">C2H2-type domain-containing protein</fullName>
    </recommendedName>
</protein>
<evidence type="ECO:0000313" key="2">
    <source>
        <dbReference type="EMBL" id="RUS33443.1"/>
    </source>
</evidence>
<accession>A0A433QUH5</accession>
<reference evidence="2 3" key="1">
    <citation type="journal article" date="2018" name="New Phytol.">
        <title>Phylogenomics of Endogonaceae and evolution of mycorrhizas within Mucoromycota.</title>
        <authorList>
            <person name="Chang Y."/>
            <person name="Desiro A."/>
            <person name="Na H."/>
            <person name="Sandor L."/>
            <person name="Lipzen A."/>
            <person name="Clum A."/>
            <person name="Barry K."/>
            <person name="Grigoriev I.V."/>
            <person name="Martin F.M."/>
            <person name="Stajich J.E."/>
            <person name="Smith M.E."/>
            <person name="Bonito G."/>
            <person name="Spatafora J.W."/>
        </authorList>
    </citation>
    <scope>NUCLEOTIDE SEQUENCE [LARGE SCALE GENOMIC DNA]</scope>
    <source>
        <strain evidence="2 3">AD002</strain>
    </source>
</reference>
<dbReference type="InterPro" id="IPR013087">
    <property type="entry name" value="Znf_C2H2_type"/>
</dbReference>
<name>A0A433QUH5_9FUNG</name>
<dbReference type="AlphaFoldDB" id="A0A433QUH5"/>
<dbReference type="PROSITE" id="PS00028">
    <property type="entry name" value="ZINC_FINGER_C2H2_1"/>
    <property type="match status" value="1"/>
</dbReference>
<feature type="domain" description="C2H2-type" evidence="1">
    <location>
        <begin position="25"/>
        <end position="46"/>
    </location>
</feature>
<proteinExistence type="predicted"/>
<comment type="caution">
    <text evidence="2">The sequence shown here is derived from an EMBL/GenBank/DDBJ whole genome shotgun (WGS) entry which is preliminary data.</text>
</comment>
<keyword evidence="3" id="KW-1185">Reference proteome</keyword>
<organism evidence="2 3">
    <name type="scientific">Jimgerdemannia flammicorona</name>
    <dbReference type="NCBI Taxonomy" id="994334"/>
    <lineage>
        <taxon>Eukaryota</taxon>
        <taxon>Fungi</taxon>
        <taxon>Fungi incertae sedis</taxon>
        <taxon>Mucoromycota</taxon>
        <taxon>Mucoromycotina</taxon>
        <taxon>Endogonomycetes</taxon>
        <taxon>Endogonales</taxon>
        <taxon>Endogonaceae</taxon>
        <taxon>Jimgerdemannia</taxon>
    </lineage>
</organism>
<gene>
    <name evidence="2" type="ORF">BC938DRAFT_471625</name>
</gene>
<dbReference type="Proteomes" id="UP000274822">
    <property type="component" value="Unassembled WGS sequence"/>
</dbReference>
<sequence length="234" mass="25635">MASAVRPSQTQYDYADYVPADQALCPICELACVSLQQLNQHIDDAHTEEESKNILVSWFRNTQKRVLSNKSPLSAATGSSANTITKSFSSLVDQNLLSNFNNLTLSNVVGGTTLNSFTPEQERAMELVTNKHWQRETGQDICTHPGCGKALGSVLGKIGVGKQHCMKLSANERISTVPYGPTLIWHAFFHLHHSKDVAVYIATHTANCRCACPHQRNTIPRMAFGVGHASLVMA</sequence>
<evidence type="ECO:0000259" key="1">
    <source>
        <dbReference type="PROSITE" id="PS00028"/>
    </source>
</evidence>
<evidence type="ECO:0000313" key="3">
    <source>
        <dbReference type="Proteomes" id="UP000274822"/>
    </source>
</evidence>